<feature type="compositionally biased region" description="Basic and acidic residues" evidence="1">
    <location>
        <begin position="27"/>
        <end position="41"/>
    </location>
</feature>
<gene>
    <name evidence="2" type="ORF">QR685DRAFT_447134</name>
</gene>
<comment type="caution">
    <text evidence="2">The sequence shown here is derived from an EMBL/GenBank/DDBJ whole genome shotgun (WGS) entry which is preliminary data.</text>
</comment>
<sequence length="342" mass="37381">MARVKYVKERKGEEVTDWSQLLNRRQRREERRRLQELEREKERKRRREAGEIPKVPTGATTAANPNAPSGPATSIAPFTRRITRAATRAASNSAIPTTTTATTTTTDMPTAMAPVSAPVSATAGVVALVSPTVTATALDHEEYGYMDLVDPALFEFGNDNNAPELPANEAVSSVQATTTFTSTNAAPPAFRPITAPAAVSAYAINVEEHSVMDRPLPRNVGTVHQQATMPRTAQGNQQVVQPTTDARTKAALQLVPVVDIINRLFAENLPELRAPTPEMVAAEARVFLARARENETVQAVRAARTLDFKVLHRITESSAQQDLRTEVLKFRLQQVFLGELAK</sequence>
<reference evidence="2 3" key="1">
    <citation type="submission" date="2023-09" db="EMBL/GenBank/DDBJ databases">
        <title>Multi-omics analysis of a traditional fermented food reveals byproduct-associated fungal strains for waste-to-food upcycling.</title>
        <authorList>
            <consortium name="Lawrence Berkeley National Laboratory"/>
            <person name="Rekdal V.M."/>
            <person name="Villalobos-Escobedo J.M."/>
            <person name="Rodriguez-Valeron N."/>
            <person name="Garcia M.O."/>
            <person name="Vasquez D.P."/>
            <person name="Damayanti I."/>
            <person name="Sorensen P.M."/>
            <person name="Baidoo E.E."/>
            <person name="De Carvalho A.C."/>
            <person name="Riley R."/>
            <person name="Lipzen A."/>
            <person name="He G."/>
            <person name="Yan M."/>
            <person name="Haridas S."/>
            <person name="Daum C."/>
            <person name="Yoshinaga Y."/>
            <person name="Ng V."/>
            <person name="Grigoriev I.V."/>
            <person name="Munk R."/>
            <person name="Nuraida L."/>
            <person name="Wijaya C.H."/>
            <person name="Morales P.-C."/>
            <person name="Keasling J.D."/>
        </authorList>
    </citation>
    <scope>NUCLEOTIDE SEQUENCE [LARGE SCALE GENOMIC DNA]</scope>
    <source>
        <strain evidence="2 3">FGSC 2613</strain>
    </source>
</reference>
<feature type="compositionally biased region" description="Low complexity" evidence="1">
    <location>
        <begin position="56"/>
        <end position="74"/>
    </location>
</feature>
<keyword evidence="3" id="KW-1185">Reference proteome</keyword>
<evidence type="ECO:0000256" key="1">
    <source>
        <dbReference type="SAM" id="MobiDB-lite"/>
    </source>
</evidence>
<evidence type="ECO:0000313" key="2">
    <source>
        <dbReference type="EMBL" id="KAL0468483.1"/>
    </source>
</evidence>
<dbReference type="EMBL" id="JAVLET010000007">
    <property type="protein sequence ID" value="KAL0468483.1"/>
    <property type="molecule type" value="Genomic_DNA"/>
</dbReference>
<proteinExistence type="predicted"/>
<name>A0ABR3D9D9_NEUIN</name>
<organism evidence="2 3">
    <name type="scientific">Neurospora intermedia</name>
    <dbReference type="NCBI Taxonomy" id="5142"/>
    <lineage>
        <taxon>Eukaryota</taxon>
        <taxon>Fungi</taxon>
        <taxon>Dikarya</taxon>
        <taxon>Ascomycota</taxon>
        <taxon>Pezizomycotina</taxon>
        <taxon>Sordariomycetes</taxon>
        <taxon>Sordariomycetidae</taxon>
        <taxon>Sordariales</taxon>
        <taxon>Sordariaceae</taxon>
        <taxon>Neurospora</taxon>
    </lineage>
</organism>
<protein>
    <recommendedName>
        <fullName evidence="4">BZIP domain-containing protein</fullName>
    </recommendedName>
</protein>
<feature type="compositionally biased region" description="Low complexity" evidence="1">
    <location>
        <begin position="84"/>
        <end position="109"/>
    </location>
</feature>
<feature type="region of interest" description="Disordered" evidence="1">
    <location>
        <begin position="23"/>
        <end position="109"/>
    </location>
</feature>
<dbReference type="Proteomes" id="UP001451303">
    <property type="component" value="Unassembled WGS sequence"/>
</dbReference>
<evidence type="ECO:0008006" key="4">
    <source>
        <dbReference type="Google" id="ProtNLM"/>
    </source>
</evidence>
<evidence type="ECO:0000313" key="3">
    <source>
        <dbReference type="Proteomes" id="UP001451303"/>
    </source>
</evidence>
<accession>A0ABR3D9D9</accession>